<dbReference type="AlphaFoldDB" id="A0A1F7S0I1"/>
<proteinExistence type="predicted"/>
<evidence type="ECO:0000313" key="1">
    <source>
        <dbReference type="EMBL" id="OGL47335.1"/>
    </source>
</evidence>
<dbReference type="Pfam" id="PF11211">
    <property type="entry name" value="DUF2997"/>
    <property type="match status" value="1"/>
</dbReference>
<gene>
    <name evidence="1" type="ORF">A2161_02965</name>
</gene>
<sequence>MTKKSEIEVEINEKGEVQVHVKGIKGKKCMEYVEIFQKVLGIIKDQKTTSEYYEQDVHVTGEIKGKVKS</sequence>
<evidence type="ECO:0008006" key="3">
    <source>
        <dbReference type="Google" id="ProtNLM"/>
    </source>
</evidence>
<evidence type="ECO:0000313" key="2">
    <source>
        <dbReference type="Proteomes" id="UP000179266"/>
    </source>
</evidence>
<dbReference type="InterPro" id="IPR021375">
    <property type="entry name" value="DUF2997"/>
</dbReference>
<organism evidence="1 2">
    <name type="scientific">Candidatus Schekmanbacteria bacterium RBG_13_48_7</name>
    <dbReference type="NCBI Taxonomy" id="1817878"/>
    <lineage>
        <taxon>Bacteria</taxon>
        <taxon>Candidatus Schekmaniibacteriota</taxon>
    </lineage>
</organism>
<protein>
    <recommendedName>
        <fullName evidence="3">DUF2997 domain-containing protein</fullName>
    </recommendedName>
</protein>
<comment type="caution">
    <text evidence="1">The sequence shown here is derived from an EMBL/GenBank/DDBJ whole genome shotgun (WGS) entry which is preliminary data.</text>
</comment>
<dbReference type="EMBL" id="MGDD01000083">
    <property type="protein sequence ID" value="OGL47335.1"/>
    <property type="molecule type" value="Genomic_DNA"/>
</dbReference>
<accession>A0A1F7S0I1</accession>
<dbReference type="Proteomes" id="UP000179266">
    <property type="component" value="Unassembled WGS sequence"/>
</dbReference>
<name>A0A1F7S0I1_9BACT</name>
<reference evidence="1 2" key="1">
    <citation type="journal article" date="2016" name="Nat. Commun.">
        <title>Thousands of microbial genomes shed light on interconnected biogeochemical processes in an aquifer system.</title>
        <authorList>
            <person name="Anantharaman K."/>
            <person name="Brown C.T."/>
            <person name="Hug L.A."/>
            <person name="Sharon I."/>
            <person name="Castelle C.J."/>
            <person name="Probst A.J."/>
            <person name="Thomas B.C."/>
            <person name="Singh A."/>
            <person name="Wilkins M.J."/>
            <person name="Karaoz U."/>
            <person name="Brodie E.L."/>
            <person name="Williams K.H."/>
            <person name="Hubbard S.S."/>
            <person name="Banfield J.F."/>
        </authorList>
    </citation>
    <scope>NUCLEOTIDE SEQUENCE [LARGE SCALE GENOMIC DNA]</scope>
</reference>